<keyword evidence="4" id="KW-1185">Reference proteome</keyword>
<sequence length="179" mass="19447">MSGTWGSLADQIVSYLSSGVVGSYCLVASAALVLYNHVCTVPKEIQLIWGRKLTSTIIIFHLNRWLILAYIVVQLFVNTTTTLELCLLVIWLALSAICVYALSGGNRYLTVAVALLNVVPVGTDAYGGAYGSSWQLVTLPLVGSQCLTSADISETMDTRCMFDLLYSQAESQPLTSPQW</sequence>
<keyword evidence="1" id="KW-0812">Transmembrane</keyword>
<dbReference type="HOGENOM" id="CLU_053360_3_0_1"/>
<dbReference type="EMBL" id="KB445820">
    <property type="protein sequence ID" value="EMD31328.1"/>
    <property type="molecule type" value="Genomic_DNA"/>
</dbReference>
<protein>
    <recommendedName>
        <fullName evidence="2">DUF6533 domain-containing protein</fullName>
    </recommendedName>
</protein>
<dbReference type="Proteomes" id="UP000016930">
    <property type="component" value="Unassembled WGS sequence"/>
</dbReference>
<feature type="transmembrane region" description="Helical" evidence="1">
    <location>
        <begin position="12"/>
        <end position="35"/>
    </location>
</feature>
<feature type="domain" description="DUF6533" evidence="2">
    <location>
        <begin position="24"/>
        <end position="68"/>
    </location>
</feature>
<dbReference type="InterPro" id="IPR045340">
    <property type="entry name" value="DUF6533"/>
</dbReference>
<name>M2Q3F3_CERS8</name>
<proteinExistence type="predicted"/>
<feature type="transmembrane region" description="Helical" evidence="1">
    <location>
        <begin position="82"/>
        <end position="102"/>
    </location>
</feature>
<dbReference type="AlphaFoldDB" id="M2Q3F3"/>
<accession>M2Q3F3</accession>
<gene>
    <name evidence="3" type="ORF">CERSUDRAFT_109500</name>
</gene>
<reference evidence="3 4" key="1">
    <citation type="journal article" date="2012" name="Proc. Natl. Acad. Sci. U.S.A.">
        <title>Comparative genomics of Ceriporiopsis subvermispora and Phanerochaete chrysosporium provide insight into selective ligninolysis.</title>
        <authorList>
            <person name="Fernandez-Fueyo E."/>
            <person name="Ruiz-Duenas F.J."/>
            <person name="Ferreira P."/>
            <person name="Floudas D."/>
            <person name="Hibbett D.S."/>
            <person name="Canessa P."/>
            <person name="Larrondo L.F."/>
            <person name="James T.Y."/>
            <person name="Seelenfreund D."/>
            <person name="Lobos S."/>
            <person name="Polanco R."/>
            <person name="Tello M."/>
            <person name="Honda Y."/>
            <person name="Watanabe T."/>
            <person name="Watanabe T."/>
            <person name="Ryu J.S."/>
            <person name="Kubicek C.P."/>
            <person name="Schmoll M."/>
            <person name="Gaskell J."/>
            <person name="Hammel K.E."/>
            <person name="St John F.J."/>
            <person name="Vanden Wymelenberg A."/>
            <person name="Sabat G."/>
            <person name="Splinter BonDurant S."/>
            <person name="Syed K."/>
            <person name="Yadav J.S."/>
            <person name="Doddapaneni H."/>
            <person name="Subramanian V."/>
            <person name="Lavin J.L."/>
            <person name="Oguiza J.A."/>
            <person name="Perez G."/>
            <person name="Pisabarro A.G."/>
            <person name="Ramirez L."/>
            <person name="Santoyo F."/>
            <person name="Master E."/>
            <person name="Coutinho P.M."/>
            <person name="Henrissat B."/>
            <person name="Lombard V."/>
            <person name="Magnuson J.K."/>
            <person name="Kuees U."/>
            <person name="Hori C."/>
            <person name="Igarashi K."/>
            <person name="Samejima M."/>
            <person name="Held B.W."/>
            <person name="Barry K.W."/>
            <person name="LaButti K.M."/>
            <person name="Lapidus A."/>
            <person name="Lindquist E.A."/>
            <person name="Lucas S.M."/>
            <person name="Riley R."/>
            <person name="Salamov A.A."/>
            <person name="Hoffmeister D."/>
            <person name="Schwenk D."/>
            <person name="Hadar Y."/>
            <person name="Yarden O."/>
            <person name="de Vries R.P."/>
            <person name="Wiebenga A."/>
            <person name="Stenlid J."/>
            <person name="Eastwood D."/>
            <person name="Grigoriev I.V."/>
            <person name="Berka R.M."/>
            <person name="Blanchette R.A."/>
            <person name="Kersten P."/>
            <person name="Martinez A.T."/>
            <person name="Vicuna R."/>
            <person name="Cullen D."/>
        </authorList>
    </citation>
    <scope>NUCLEOTIDE SEQUENCE [LARGE SCALE GENOMIC DNA]</scope>
    <source>
        <strain evidence="3 4">B</strain>
    </source>
</reference>
<keyword evidence="1" id="KW-1133">Transmembrane helix</keyword>
<dbReference type="OrthoDB" id="2745134at2759"/>
<evidence type="ECO:0000313" key="4">
    <source>
        <dbReference type="Proteomes" id="UP000016930"/>
    </source>
</evidence>
<evidence type="ECO:0000256" key="1">
    <source>
        <dbReference type="SAM" id="Phobius"/>
    </source>
</evidence>
<feature type="transmembrane region" description="Helical" evidence="1">
    <location>
        <begin position="56"/>
        <end position="76"/>
    </location>
</feature>
<keyword evidence="1" id="KW-0472">Membrane</keyword>
<dbReference type="Pfam" id="PF20151">
    <property type="entry name" value="DUF6533"/>
    <property type="match status" value="1"/>
</dbReference>
<evidence type="ECO:0000259" key="2">
    <source>
        <dbReference type="Pfam" id="PF20151"/>
    </source>
</evidence>
<evidence type="ECO:0000313" key="3">
    <source>
        <dbReference type="EMBL" id="EMD31328.1"/>
    </source>
</evidence>
<organism evidence="3 4">
    <name type="scientific">Ceriporiopsis subvermispora (strain B)</name>
    <name type="common">White-rot fungus</name>
    <name type="synonym">Gelatoporia subvermispora</name>
    <dbReference type="NCBI Taxonomy" id="914234"/>
    <lineage>
        <taxon>Eukaryota</taxon>
        <taxon>Fungi</taxon>
        <taxon>Dikarya</taxon>
        <taxon>Basidiomycota</taxon>
        <taxon>Agaricomycotina</taxon>
        <taxon>Agaricomycetes</taxon>
        <taxon>Polyporales</taxon>
        <taxon>Gelatoporiaceae</taxon>
        <taxon>Gelatoporia</taxon>
    </lineage>
</organism>